<feature type="compositionally biased region" description="Low complexity" evidence="1">
    <location>
        <begin position="333"/>
        <end position="354"/>
    </location>
</feature>
<dbReference type="Pfam" id="PF20102">
    <property type="entry name" value="DUF6492"/>
    <property type="match status" value="1"/>
</dbReference>
<reference evidence="2 3" key="1">
    <citation type="journal article" date="2010" name="Science">
        <title>Genomic analysis of organismal complexity in the multicellular green alga Volvox carteri.</title>
        <authorList>
            <person name="Prochnik S.E."/>
            <person name="Umen J."/>
            <person name="Nedelcu A.M."/>
            <person name="Hallmann A."/>
            <person name="Miller S.M."/>
            <person name="Nishii I."/>
            <person name="Ferris P."/>
            <person name="Kuo A."/>
            <person name="Mitros T."/>
            <person name="Fritz-Laylin L.K."/>
            <person name="Hellsten U."/>
            <person name="Chapman J."/>
            <person name="Simakov O."/>
            <person name="Rensing S.A."/>
            <person name="Terry A."/>
            <person name="Pangilinan J."/>
            <person name="Kapitonov V."/>
            <person name="Jurka J."/>
            <person name="Salamov A."/>
            <person name="Shapiro H."/>
            <person name="Schmutz J."/>
            <person name="Grimwood J."/>
            <person name="Lindquist E."/>
            <person name="Lucas S."/>
            <person name="Grigoriev I.V."/>
            <person name="Schmitt R."/>
            <person name="Kirk D."/>
            <person name="Rokhsar D.S."/>
        </authorList>
    </citation>
    <scope>NUCLEOTIDE SEQUENCE [LARGE SCALE GENOMIC DNA]</scope>
    <source>
        <strain evidence="3">f. Nagariensis / Eve</strain>
    </source>
</reference>
<feature type="region of interest" description="Disordered" evidence="1">
    <location>
        <begin position="122"/>
        <end position="160"/>
    </location>
</feature>
<organism evidence="3">
    <name type="scientific">Volvox carteri f. nagariensis</name>
    <dbReference type="NCBI Taxonomy" id="3068"/>
    <lineage>
        <taxon>Eukaryota</taxon>
        <taxon>Viridiplantae</taxon>
        <taxon>Chlorophyta</taxon>
        <taxon>core chlorophytes</taxon>
        <taxon>Chlorophyceae</taxon>
        <taxon>CS clade</taxon>
        <taxon>Chlamydomonadales</taxon>
        <taxon>Volvocaceae</taxon>
        <taxon>Volvox</taxon>
    </lineage>
</organism>
<feature type="region of interest" description="Disordered" evidence="1">
    <location>
        <begin position="324"/>
        <end position="354"/>
    </location>
</feature>
<dbReference type="KEGG" id="vcn:VOLCADRAFT_91893"/>
<accession>D8TY84</accession>
<evidence type="ECO:0000313" key="2">
    <source>
        <dbReference type="EMBL" id="EFJ47505.1"/>
    </source>
</evidence>
<dbReference type="InParanoid" id="D8TY84"/>
<evidence type="ECO:0000313" key="3">
    <source>
        <dbReference type="Proteomes" id="UP000001058"/>
    </source>
</evidence>
<feature type="region of interest" description="Disordered" evidence="1">
    <location>
        <begin position="211"/>
        <end position="239"/>
    </location>
</feature>
<dbReference type="RefSeq" id="XP_002951329.1">
    <property type="nucleotide sequence ID" value="XM_002951283.1"/>
</dbReference>
<feature type="region of interest" description="Disordered" evidence="1">
    <location>
        <begin position="169"/>
        <end position="188"/>
    </location>
</feature>
<dbReference type="OrthoDB" id="548326at2759"/>
<dbReference type="InterPro" id="IPR045499">
    <property type="entry name" value="DUF6492"/>
</dbReference>
<name>D8TY84_VOLCA</name>
<keyword evidence="3" id="KW-1185">Reference proteome</keyword>
<feature type="compositionally biased region" description="Low complexity" evidence="1">
    <location>
        <begin position="169"/>
        <end position="180"/>
    </location>
</feature>
<gene>
    <name evidence="2" type="ORF">VOLCADRAFT_91893</name>
</gene>
<dbReference type="GeneID" id="9615489"/>
<dbReference type="AlphaFoldDB" id="D8TY84"/>
<protein>
    <submittedName>
        <fullName evidence="2">Uncharacterized protein</fullName>
    </submittedName>
</protein>
<dbReference type="Proteomes" id="UP000001058">
    <property type="component" value="Unassembled WGS sequence"/>
</dbReference>
<sequence>MAGVLRNTDRHVEVTATPMARIRDLINTTNATITTTATIASNEHQTAKGSENQQKVPNTVAGANTDAGEDIGISTHAALAEVLEDLLGVVAHGRQTTKHSHMQMQQSALLLAILERIHSEAEQQPDGAQQPAKFRKSQEQAQAQEQVEEQAEPQVDPQTQPQPLRVQLQEQQPLQQAEQQQPEDRQMPQSRLLYHRALSEGDMELPLLQKQGLQQKQQQPPPPQQQQNLHVGEQQHQDHQLPQLTILMPSTFKDIGRALMSITSVKTHLAPELIREGILLTPWTEYLAVRRTVSPNMGGRPCDPACYTGSSSKVAQALQAAGLLPTPPDAARSTSANSSTGISTSSSSSGGSSGGTASLQDYCDSCGPPLWVVPEHLALGVERQQMSQMQIHGYRLQDSDVLMVRHVGPQQAHWLFPEPGKALYQPQRRKVHHRWWNTTEAVLGLGGCLSADPDTSVFGVTPALLATDISASVSRYWDEHLGGGSRLRALGELLPRRRPFLTEYCSYHLVAECVMGNGTMNEYHALRRNDHFLRTASGGGNGGEGEVKTPLLYRGSWRSGSWARPGGRATTCKDCVFRVLQSNAGVSESKVVRDLEEVFA</sequence>
<proteinExistence type="predicted"/>
<dbReference type="EMBL" id="GL378344">
    <property type="protein sequence ID" value="EFJ47505.1"/>
    <property type="molecule type" value="Genomic_DNA"/>
</dbReference>
<evidence type="ECO:0000256" key="1">
    <source>
        <dbReference type="SAM" id="MobiDB-lite"/>
    </source>
</evidence>